<protein>
    <submittedName>
        <fullName evidence="1">Uncharacterized protein</fullName>
    </submittedName>
</protein>
<dbReference type="GeneID" id="9092279"/>
<accession>C1HE29</accession>
<gene>
    <name evidence="1" type="ORF">PAAG_09022</name>
</gene>
<proteinExistence type="predicted"/>
<dbReference type="HOGENOM" id="CLU_2574515_0_0_1"/>
<reference evidence="1 2" key="1">
    <citation type="journal article" date="2011" name="PLoS Genet.">
        <title>Comparative genomic analysis of human fungal pathogens causing paracoccidioidomycosis.</title>
        <authorList>
            <person name="Desjardins C.A."/>
            <person name="Champion M.D."/>
            <person name="Holder J.W."/>
            <person name="Muszewska A."/>
            <person name="Goldberg J."/>
            <person name="Bailao A.M."/>
            <person name="Brigido M.M."/>
            <person name="Ferreira M.E."/>
            <person name="Garcia A.M."/>
            <person name="Grynberg M."/>
            <person name="Gujja S."/>
            <person name="Heiman D.I."/>
            <person name="Henn M.R."/>
            <person name="Kodira C.D."/>
            <person name="Leon-Narvaez H."/>
            <person name="Longo L.V."/>
            <person name="Ma L.J."/>
            <person name="Malavazi I."/>
            <person name="Matsuo A.L."/>
            <person name="Morais F.V."/>
            <person name="Pereira M."/>
            <person name="Rodriguez-Brito S."/>
            <person name="Sakthikumar S."/>
            <person name="Salem-Izacc S.M."/>
            <person name="Sykes S.M."/>
            <person name="Teixeira M.M."/>
            <person name="Vallejo M.C."/>
            <person name="Walter M.E."/>
            <person name="Yandava C."/>
            <person name="Young S."/>
            <person name="Zeng Q."/>
            <person name="Zucker J."/>
            <person name="Felipe M.S."/>
            <person name="Goldman G.H."/>
            <person name="Haas B.J."/>
            <person name="McEwen J.G."/>
            <person name="Nino-Vega G."/>
            <person name="Puccia R."/>
            <person name="San-Blas G."/>
            <person name="Soares C.M."/>
            <person name="Birren B.W."/>
            <person name="Cuomo C.A."/>
        </authorList>
    </citation>
    <scope>NUCLEOTIDE SEQUENCE [LARGE SCALE GENOMIC DNA]</scope>
    <source>
        <strain evidence="2">ATCC MYA-826 / Pb01</strain>
    </source>
</reference>
<dbReference type="VEuPathDB" id="FungiDB:PAAG_09022"/>
<keyword evidence="2" id="KW-1185">Reference proteome</keyword>
<sequence length="81" mass="9162">MRPSPSWASPTRPGLRRRLFAFGAPWAWPVCLRHRKVKKCDFIPGCEELVKEFHAEWKDKRPSSASLAGGPQAFLAAKEIT</sequence>
<dbReference type="AlphaFoldDB" id="C1HE29"/>
<organism evidence="1 2">
    <name type="scientific">Paracoccidioides lutzii (strain ATCC MYA-826 / Pb01)</name>
    <name type="common">Paracoccidioides brasiliensis</name>
    <dbReference type="NCBI Taxonomy" id="502779"/>
    <lineage>
        <taxon>Eukaryota</taxon>
        <taxon>Fungi</taxon>
        <taxon>Dikarya</taxon>
        <taxon>Ascomycota</taxon>
        <taxon>Pezizomycotina</taxon>
        <taxon>Eurotiomycetes</taxon>
        <taxon>Eurotiomycetidae</taxon>
        <taxon>Onygenales</taxon>
        <taxon>Ajellomycetaceae</taxon>
        <taxon>Paracoccidioides</taxon>
    </lineage>
</organism>
<dbReference type="Proteomes" id="UP000002059">
    <property type="component" value="Partially assembled WGS sequence"/>
</dbReference>
<evidence type="ECO:0000313" key="2">
    <source>
        <dbReference type="Proteomes" id="UP000002059"/>
    </source>
</evidence>
<evidence type="ECO:0000313" key="1">
    <source>
        <dbReference type="EMBL" id="EEH40569.2"/>
    </source>
</evidence>
<dbReference type="RefSeq" id="XP_002789064.2">
    <property type="nucleotide sequence ID" value="XM_002789018.2"/>
</dbReference>
<dbReference type="KEGG" id="pbl:PAAG_09022"/>
<name>C1HE29_PARBA</name>
<dbReference type="EMBL" id="KN294053">
    <property type="protein sequence ID" value="EEH40569.2"/>
    <property type="molecule type" value="Genomic_DNA"/>
</dbReference>
<dbReference type="OrthoDB" id="4187800at2759"/>